<gene>
    <name evidence="1" type="ORF">BFS30_03595</name>
</gene>
<evidence type="ECO:0000313" key="2">
    <source>
        <dbReference type="Proteomes" id="UP000094313"/>
    </source>
</evidence>
<sequence>MEYLNIYSNCQLVKGASRSLICDLQMRKSYPVSNDVYDVFCFLKDHSIEECVAHYGVDNQEAILSYVDFIVKKEMGFKDKGILAELSSLDLSWDAFTDITNVILEYNEDLNYDNPFFKALFNLNVHGLEVRCYDQTDLKKLEVFLATFKGSVLKYIKLILPYSLATNTKVLEQLVKDNLRIKSFLIHSAAEDQFIQIYKDSVPVTYYSEAINSCLSCGTIRSAYFITNMELFTESQQHNTCLNRKLSIDFNGFIKNCPSMQDSYGHMLETNLPGLLENQDFRKYWGIKKDDISVCRDCEYRHVCTDCRAYVEDPDDIYSKPLKCGYDPYTNEWEDWAIHPMKQAAIEEYGLSALIK</sequence>
<keyword evidence="2" id="KW-1185">Reference proteome</keyword>
<organism evidence="1 2">
    <name type="scientific">Pedobacter steynii</name>
    <dbReference type="NCBI Taxonomy" id="430522"/>
    <lineage>
        <taxon>Bacteria</taxon>
        <taxon>Pseudomonadati</taxon>
        <taxon>Bacteroidota</taxon>
        <taxon>Sphingobacteriia</taxon>
        <taxon>Sphingobacteriales</taxon>
        <taxon>Sphingobacteriaceae</taxon>
        <taxon>Pedobacter</taxon>
    </lineage>
</organism>
<reference evidence="1 2" key="1">
    <citation type="submission" date="2016-08" db="EMBL/GenBank/DDBJ databases">
        <authorList>
            <person name="Seilhamer J.J."/>
        </authorList>
    </citation>
    <scope>NUCLEOTIDE SEQUENCE [LARGE SCALE GENOMIC DNA]</scope>
    <source>
        <strain evidence="1 2">DX4</strain>
    </source>
</reference>
<proteinExistence type="predicted"/>
<dbReference type="Gene3D" id="3.20.20.70">
    <property type="entry name" value="Aldolase class I"/>
    <property type="match status" value="1"/>
</dbReference>
<evidence type="ECO:0000313" key="1">
    <source>
        <dbReference type="EMBL" id="AOM76320.1"/>
    </source>
</evidence>
<dbReference type="AlphaFoldDB" id="A0A1D7QC97"/>
<dbReference type="InterPro" id="IPR026497">
    <property type="entry name" value="GRASP-with-SPASM"/>
</dbReference>
<dbReference type="KEGG" id="psty:BFS30_03595"/>
<dbReference type="OrthoDB" id="1073749at2"/>
<dbReference type="InterPro" id="IPR058240">
    <property type="entry name" value="rSAM_sf"/>
</dbReference>
<accession>A0A1D7QC97</accession>
<name>A0A1D7QC97_9SPHI</name>
<dbReference type="NCBIfam" id="TIGR04193">
    <property type="entry name" value="SPASM_w_grasp"/>
    <property type="match status" value="1"/>
</dbReference>
<dbReference type="RefSeq" id="WP_069378016.1">
    <property type="nucleotide sequence ID" value="NZ_CP017141.1"/>
</dbReference>
<protein>
    <submittedName>
        <fullName evidence="1">Grasp-with-spasm system SPASM domain peptide maturase</fullName>
    </submittedName>
</protein>
<dbReference type="SUPFAM" id="SSF102114">
    <property type="entry name" value="Radical SAM enzymes"/>
    <property type="match status" value="1"/>
</dbReference>
<dbReference type="EMBL" id="CP017141">
    <property type="protein sequence ID" value="AOM76320.1"/>
    <property type="molecule type" value="Genomic_DNA"/>
</dbReference>
<dbReference type="InterPro" id="IPR013785">
    <property type="entry name" value="Aldolase_TIM"/>
</dbReference>
<dbReference type="Proteomes" id="UP000094313">
    <property type="component" value="Chromosome"/>
</dbReference>